<reference evidence="1 2" key="1">
    <citation type="journal article" date="2019" name="Commun. Biol.">
        <title>The bagworm genome reveals a unique fibroin gene that provides high tensile strength.</title>
        <authorList>
            <person name="Kono N."/>
            <person name="Nakamura H."/>
            <person name="Ohtoshi R."/>
            <person name="Tomita M."/>
            <person name="Numata K."/>
            <person name="Arakawa K."/>
        </authorList>
    </citation>
    <scope>NUCLEOTIDE SEQUENCE [LARGE SCALE GENOMIC DNA]</scope>
</reference>
<protein>
    <submittedName>
        <fullName evidence="1">Uncharacterized protein</fullName>
    </submittedName>
</protein>
<name>A0A4C1VX38_EUMVA</name>
<dbReference type="AlphaFoldDB" id="A0A4C1VX38"/>
<accession>A0A4C1VX38</accession>
<dbReference type="EMBL" id="BGZK01000431">
    <property type="protein sequence ID" value="GBP43160.1"/>
    <property type="molecule type" value="Genomic_DNA"/>
</dbReference>
<dbReference type="Proteomes" id="UP000299102">
    <property type="component" value="Unassembled WGS sequence"/>
</dbReference>
<evidence type="ECO:0000313" key="1">
    <source>
        <dbReference type="EMBL" id="GBP43160.1"/>
    </source>
</evidence>
<sequence>MRHIDHYAFRRRRSEDFSRFGVKSFRVIMALPHSRRDGYRADAGGTALAEILKCQPPREIHSHRDSVRNRERSRFTGQYFIGVDDGDTCARAPEAHTVPR</sequence>
<organism evidence="1 2">
    <name type="scientific">Eumeta variegata</name>
    <name type="common">Bagworm moth</name>
    <name type="synonym">Eumeta japonica</name>
    <dbReference type="NCBI Taxonomy" id="151549"/>
    <lineage>
        <taxon>Eukaryota</taxon>
        <taxon>Metazoa</taxon>
        <taxon>Ecdysozoa</taxon>
        <taxon>Arthropoda</taxon>
        <taxon>Hexapoda</taxon>
        <taxon>Insecta</taxon>
        <taxon>Pterygota</taxon>
        <taxon>Neoptera</taxon>
        <taxon>Endopterygota</taxon>
        <taxon>Lepidoptera</taxon>
        <taxon>Glossata</taxon>
        <taxon>Ditrysia</taxon>
        <taxon>Tineoidea</taxon>
        <taxon>Psychidae</taxon>
        <taxon>Oiketicinae</taxon>
        <taxon>Eumeta</taxon>
    </lineage>
</organism>
<keyword evidence="2" id="KW-1185">Reference proteome</keyword>
<evidence type="ECO:0000313" key="2">
    <source>
        <dbReference type="Proteomes" id="UP000299102"/>
    </source>
</evidence>
<comment type="caution">
    <text evidence="1">The sequence shown here is derived from an EMBL/GenBank/DDBJ whole genome shotgun (WGS) entry which is preliminary data.</text>
</comment>
<proteinExistence type="predicted"/>
<gene>
    <name evidence="1" type="ORF">EVAR_26835_1</name>
</gene>